<dbReference type="EMBL" id="CP016199">
    <property type="protein sequence ID" value="ASS37362.1"/>
    <property type="molecule type" value="Genomic_DNA"/>
</dbReference>
<dbReference type="NCBIfam" id="TIGR00797">
    <property type="entry name" value="matE"/>
    <property type="match status" value="1"/>
</dbReference>
<dbReference type="InterPro" id="IPR050222">
    <property type="entry name" value="MATE_MdtK"/>
</dbReference>
<proteinExistence type="inferred from homology"/>
<dbReference type="PANTHER" id="PTHR43298:SF2">
    <property type="entry name" value="FMN_FAD EXPORTER YEEO-RELATED"/>
    <property type="match status" value="1"/>
</dbReference>
<evidence type="ECO:0000256" key="11">
    <source>
        <dbReference type="ARBA" id="ARBA00023136"/>
    </source>
</evidence>
<evidence type="ECO:0000256" key="9">
    <source>
        <dbReference type="ARBA" id="ARBA00022989"/>
    </source>
</evidence>
<dbReference type="InterPro" id="IPR002528">
    <property type="entry name" value="MATE_fam"/>
</dbReference>
<keyword evidence="11 13" id="KW-0472">Membrane</keyword>
<feature type="transmembrane region" description="Helical" evidence="13">
    <location>
        <begin position="419"/>
        <end position="440"/>
    </location>
</feature>
<dbReference type="PIRSF" id="PIRSF006603">
    <property type="entry name" value="DinF"/>
    <property type="match status" value="1"/>
</dbReference>
<protein>
    <recommendedName>
        <fullName evidence="4">Probable multidrug resistance protein NorM</fullName>
    </recommendedName>
    <alternativeName>
        <fullName evidence="12">Multidrug-efflux transporter</fullName>
    </alternativeName>
</protein>
<feature type="transmembrane region" description="Helical" evidence="13">
    <location>
        <begin position="135"/>
        <end position="155"/>
    </location>
</feature>
<reference evidence="15" key="1">
    <citation type="submission" date="2016-05" db="EMBL/GenBank/DDBJ databases">
        <authorList>
            <person name="Holder M.E."/>
            <person name="Ajami N.J."/>
            <person name="Petrosino J.F."/>
        </authorList>
    </citation>
    <scope>NUCLEOTIDE SEQUENCE [LARGE SCALE GENOMIC DNA]</scope>
    <source>
        <strain evidence="15">ATCC 700696</strain>
    </source>
</reference>
<dbReference type="GO" id="GO:0006811">
    <property type="term" value="P:monoatomic ion transport"/>
    <property type="evidence" value="ECO:0007669"/>
    <property type="project" value="UniProtKB-KW"/>
</dbReference>
<comment type="similarity">
    <text evidence="3">Belongs to the multi antimicrobial extrusion (MATE) (TC 2.A.66.1) family.</text>
</comment>
<evidence type="ECO:0000256" key="6">
    <source>
        <dbReference type="ARBA" id="ARBA00022449"/>
    </source>
</evidence>
<keyword evidence="8 13" id="KW-0812">Transmembrane</keyword>
<dbReference type="GO" id="GO:0005886">
    <property type="term" value="C:plasma membrane"/>
    <property type="evidence" value="ECO:0007669"/>
    <property type="project" value="UniProtKB-SubCell"/>
</dbReference>
<keyword evidence="10" id="KW-0406">Ion transport</keyword>
<organism evidence="14 15">
    <name type="scientific">Mogibacterium pumilum</name>
    <dbReference type="NCBI Taxonomy" id="86332"/>
    <lineage>
        <taxon>Bacteria</taxon>
        <taxon>Bacillati</taxon>
        <taxon>Bacillota</taxon>
        <taxon>Clostridia</taxon>
        <taxon>Peptostreptococcales</taxon>
        <taxon>Anaerovoracaceae</taxon>
        <taxon>Mogibacterium</taxon>
    </lineage>
</organism>
<dbReference type="Pfam" id="PF01554">
    <property type="entry name" value="MatE"/>
    <property type="match status" value="2"/>
</dbReference>
<feature type="transmembrane region" description="Helical" evidence="13">
    <location>
        <begin position="20"/>
        <end position="41"/>
    </location>
</feature>
<gene>
    <name evidence="14" type="ORF">AXF17_02005</name>
</gene>
<feature type="transmembrane region" description="Helical" evidence="13">
    <location>
        <begin position="102"/>
        <end position="123"/>
    </location>
</feature>
<keyword evidence="6" id="KW-0050">Antiport</keyword>
<feature type="transmembrane region" description="Helical" evidence="13">
    <location>
        <begin position="198"/>
        <end position="220"/>
    </location>
</feature>
<dbReference type="CDD" id="cd13144">
    <property type="entry name" value="MATE_like_4"/>
    <property type="match status" value="1"/>
</dbReference>
<dbReference type="PANTHER" id="PTHR43298">
    <property type="entry name" value="MULTIDRUG RESISTANCE PROTEIN NORM-RELATED"/>
    <property type="match status" value="1"/>
</dbReference>
<evidence type="ECO:0000313" key="14">
    <source>
        <dbReference type="EMBL" id="ASS37362.1"/>
    </source>
</evidence>
<evidence type="ECO:0000256" key="13">
    <source>
        <dbReference type="SAM" id="Phobius"/>
    </source>
</evidence>
<evidence type="ECO:0000256" key="12">
    <source>
        <dbReference type="ARBA" id="ARBA00031636"/>
    </source>
</evidence>
<keyword evidence="5" id="KW-0813">Transport</keyword>
<feature type="transmembrane region" description="Helical" evidence="13">
    <location>
        <begin position="324"/>
        <end position="343"/>
    </location>
</feature>
<evidence type="ECO:0000313" key="15">
    <source>
        <dbReference type="Proteomes" id="UP000214689"/>
    </source>
</evidence>
<evidence type="ECO:0000256" key="5">
    <source>
        <dbReference type="ARBA" id="ARBA00022448"/>
    </source>
</evidence>
<evidence type="ECO:0000256" key="3">
    <source>
        <dbReference type="ARBA" id="ARBA00010199"/>
    </source>
</evidence>
<feature type="transmembrane region" description="Helical" evidence="13">
    <location>
        <begin position="53"/>
        <end position="81"/>
    </location>
</feature>
<comment type="function">
    <text evidence="1">Multidrug efflux pump.</text>
</comment>
<sequence length="452" mass="50222">MSTAAETKENKLGVAPIPSLIIKLSVPLMVSMFVLSLYNIVDSIFVAQINENALTAISLCFPIQSMMVAFGVGTAVGMSALMSRYLGAKEFDKVNATAQNGIFLSFVTYAIFVIIGVFARPFIEMQTSDPEIIEYGVTYLRIVCWLSVMVFLQITIERLLQSTGKTIYIFITQSIGAIINIIMDPILIFGLLGVPKMGIAGAAYATVFGQTVGALLGLYFNIKKNREIKLTYKGFRPRWKTIKEIYGIGIPSIIMQSVGSFMVFGLNQILVQFTTTAVAAFGAYFKLQSFIFMPVFGMDNGIVPIIAYNYGAQNRKRLDETMRLSVIYGIVIMTVGMIIFWAIPHLLLGFFAASPELMRIGTVELRIISLVFPFAGYSIMRGGVFQALGKSVYSMYVSIVRQLIVLLPAAYFLSKLGNIDYVWFSFVFAEFFGLSMSIIYTRKIKKDIINQL</sequence>
<comment type="subcellular location">
    <subcellularLocation>
        <location evidence="2">Cell membrane</location>
        <topology evidence="2">Multi-pass membrane protein</topology>
    </subcellularLocation>
</comment>
<evidence type="ECO:0000256" key="8">
    <source>
        <dbReference type="ARBA" id="ARBA00022692"/>
    </source>
</evidence>
<feature type="transmembrane region" description="Helical" evidence="13">
    <location>
        <begin position="392"/>
        <end position="413"/>
    </location>
</feature>
<name>A0A223AR00_9FIRM</name>
<dbReference type="AlphaFoldDB" id="A0A223AR00"/>
<feature type="transmembrane region" description="Helical" evidence="13">
    <location>
        <begin position="245"/>
        <end position="270"/>
    </location>
</feature>
<evidence type="ECO:0000256" key="7">
    <source>
        <dbReference type="ARBA" id="ARBA00022475"/>
    </source>
</evidence>
<keyword evidence="7" id="KW-1003">Cell membrane</keyword>
<dbReference type="OrthoDB" id="9811110at2"/>
<evidence type="ECO:0000256" key="4">
    <source>
        <dbReference type="ARBA" id="ARBA00020268"/>
    </source>
</evidence>
<accession>A0A223AR00</accession>
<feature type="transmembrane region" description="Helical" evidence="13">
    <location>
        <begin position="167"/>
        <end position="192"/>
    </location>
</feature>
<feature type="transmembrane region" description="Helical" evidence="13">
    <location>
        <begin position="290"/>
        <end position="312"/>
    </location>
</feature>
<feature type="transmembrane region" description="Helical" evidence="13">
    <location>
        <begin position="363"/>
        <end position="380"/>
    </location>
</feature>
<dbReference type="Proteomes" id="UP000214689">
    <property type="component" value="Chromosome"/>
</dbReference>
<dbReference type="InterPro" id="IPR048279">
    <property type="entry name" value="MdtK-like"/>
</dbReference>
<evidence type="ECO:0000256" key="2">
    <source>
        <dbReference type="ARBA" id="ARBA00004651"/>
    </source>
</evidence>
<keyword evidence="15" id="KW-1185">Reference proteome</keyword>
<dbReference type="GO" id="GO:0042910">
    <property type="term" value="F:xenobiotic transmembrane transporter activity"/>
    <property type="evidence" value="ECO:0007669"/>
    <property type="project" value="InterPro"/>
</dbReference>
<evidence type="ECO:0000256" key="1">
    <source>
        <dbReference type="ARBA" id="ARBA00003408"/>
    </source>
</evidence>
<dbReference type="GO" id="GO:0015297">
    <property type="term" value="F:antiporter activity"/>
    <property type="evidence" value="ECO:0007669"/>
    <property type="project" value="UniProtKB-KW"/>
</dbReference>
<evidence type="ECO:0000256" key="10">
    <source>
        <dbReference type="ARBA" id="ARBA00023065"/>
    </source>
</evidence>
<dbReference type="RefSeq" id="WP_094233588.1">
    <property type="nucleotide sequence ID" value="NZ_CP016199.1"/>
</dbReference>
<keyword evidence="9 13" id="KW-1133">Transmembrane helix</keyword>